<dbReference type="AlphaFoldDB" id="A0A2V1GW73"/>
<dbReference type="InterPro" id="IPR050810">
    <property type="entry name" value="Bact_Secretion_Sys_Channel"/>
</dbReference>
<organism evidence="4 5">
    <name type="scientific">Pelagibaculum spongiae</name>
    <dbReference type="NCBI Taxonomy" id="2080658"/>
    <lineage>
        <taxon>Bacteria</taxon>
        <taxon>Pseudomonadati</taxon>
        <taxon>Pseudomonadota</taxon>
        <taxon>Gammaproteobacteria</taxon>
        <taxon>Oceanospirillales</taxon>
        <taxon>Pelagibaculum</taxon>
    </lineage>
</organism>
<keyword evidence="5" id="KW-1185">Reference proteome</keyword>
<reference evidence="4 5" key="1">
    <citation type="submission" date="2018-04" db="EMBL/GenBank/DDBJ databases">
        <title>Thalassorhabdus spongiae gen. nov., sp. nov., isolated from a marine sponge in South-West Iceland.</title>
        <authorList>
            <person name="Knobloch S."/>
            <person name="Daussin A."/>
            <person name="Johannsson R."/>
            <person name="Marteinsson V.T."/>
        </authorList>
    </citation>
    <scope>NUCLEOTIDE SEQUENCE [LARGE SCALE GENOMIC DNA]</scope>
    <source>
        <strain evidence="4 5">Hp12</strain>
    </source>
</reference>
<name>A0A2V1GW73_9GAMM</name>
<dbReference type="OrthoDB" id="9775455at2"/>
<dbReference type="InterPro" id="IPR001775">
    <property type="entry name" value="GspD/PilQ"/>
</dbReference>
<dbReference type="Pfam" id="PF13629">
    <property type="entry name" value="T2SS-T3SS_pil_N"/>
    <property type="match status" value="1"/>
</dbReference>
<proteinExistence type="inferred from homology"/>
<dbReference type="PANTHER" id="PTHR30332">
    <property type="entry name" value="PROBABLE GENERAL SECRETION PATHWAY PROTEIN D"/>
    <property type="match status" value="1"/>
</dbReference>
<dbReference type="Proteomes" id="UP000244906">
    <property type="component" value="Unassembled WGS sequence"/>
</dbReference>
<evidence type="ECO:0000256" key="1">
    <source>
        <dbReference type="RuleBase" id="RU004003"/>
    </source>
</evidence>
<dbReference type="EMBL" id="QDDL01000005">
    <property type="protein sequence ID" value="PVZ68198.1"/>
    <property type="molecule type" value="Genomic_DNA"/>
</dbReference>
<evidence type="ECO:0000259" key="2">
    <source>
        <dbReference type="Pfam" id="PF00263"/>
    </source>
</evidence>
<accession>A0A2V1GW73</accession>
<dbReference type="GO" id="GO:0009306">
    <property type="term" value="P:protein secretion"/>
    <property type="evidence" value="ECO:0007669"/>
    <property type="project" value="InterPro"/>
</dbReference>
<dbReference type="PANTHER" id="PTHR30332:SF17">
    <property type="entry name" value="TYPE IV PILIATION SYSTEM PROTEIN DR_0774-RELATED"/>
    <property type="match status" value="1"/>
</dbReference>
<comment type="similarity">
    <text evidence="1">Belongs to the bacterial secretin family.</text>
</comment>
<dbReference type="InterPro" id="IPR004846">
    <property type="entry name" value="T2SS/T3SS_dom"/>
</dbReference>
<evidence type="ECO:0000259" key="3">
    <source>
        <dbReference type="Pfam" id="PF13629"/>
    </source>
</evidence>
<feature type="domain" description="Type II/III secretion system secretin-like" evidence="2">
    <location>
        <begin position="261"/>
        <end position="414"/>
    </location>
</feature>
<dbReference type="RefSeq" id="WP_116687526.1">
    <property type="nucleotide sequence ID" value="NZ_CAWNYD010000005.1"/>
</dbReference>
<gene>
    <name evidence="4" type="ORF">DC094_12935</name>
</gene>
<dbReference type="InterPro" id="IPR032789">
    <property type="entry name" value="T2SS-T3SS_pil_N"/>
</dbReference>
<feature type="domain" description="Pilus formation protein N-terminal" evidence="3">
    <location>
        <begin position="42"/>
        <end position="107"/>
    </location>
</feature>
<protein>
    <submittedName>
        <fullName evidence="4">Uncharacterized protein</fullName>
    </submittedName>
</protein>
<dbReference type="PRINTS" id="PR00811">
    <property type="entry name" value="BCTERIALGSPD"/>
</dbReference>
<dbReference type="GO" id="GO:0015627">
    <property type="term" value="C:type II protein secretion system complex"/>
    <property type="evidence" value="ECO:0007669"/>
    <property type="project" value="TreeGrafter"/>
</dbReference>
<evidence type="ECO:0000313" key="5">
    <source>
        <dbReference type="Proteomes" id="UP000244906"/>
    </source>
</evidence>
<dbReference type="Pfam" id="PF00263">
    <property type="entry name" value="Secretin"/>
    <property type="match status" value="1"/>
</dbReference>
<evidence type="ECO:0000313" key="4">
    <source>
        <dbReference type="EMBL" id="PVZ68198.1"/>
    </source>
</evidence>
<comment type="caution">
    <text evidence="4">The sequence shown here is derived from an EMBL/GenBank/DDBJ whole genome shotgun (WGS) entry which is preliminary data.</text>
</comment>
<sequence>MILNQSFLALKSFKAAVIKTLVLIVCLSCAFSVQASVKRLPTVKMVVGQVRVMDIKNITRVAVGSGKIVNYRSLENGQLLLIASEIGNTDVHIWQKGDRESVVRVAVSGSNTQNDLANAQKLSKQVPGLSVVRQGDNIAFFGNVAPSDETRIKSLIQIFPNAVDLTRLDGFIDKPMVRMDVRILEVSIDDVKKLGIRWNTTASGPAIGLHKSFVNNGTFRNYSENNDGIAEGISGAITGFDYKFYKYFGITTGLGSTLDLMAEAGKARSIASPKLMARSGEKAHFASGGEFPYQIRTDNGFAVEFKEYGVILDIKPQVSGDRIRTMVKAEVSSIDFSVVTQGTPGLIKDVAETDINLTSGDTLVISGLSYGTTSSRADKVPFLGDLPWIGALFRSKNERSRTKDLLITVTPHLVNSSSDKNKQLLNEANKWIEDFDGKFSLNQALME</sequence>